<evidence type="ECO:0000256" key="1">
    <source>
        <dbReference type="SAM" id="Phobius"/>
    </source>
</evidence>
<dbReference type="SUPFAM" id="SSF46785">
    <property type="entry name" value="Winged helix' DNA-binding domain"/>
    <property type="match status" value="1"/>
</dbReference>
<keyword evidence="4" id="KW-1185">Reference proteome</keyword>
<evidence type="ECO:0000313" key="4">
    <source>
        <dbReference type="Proteomes" id="UP000000641"/>
    </source>
</evidence>
<dbReference type="OrthoDB" id="31505at2157"/>
<dbReference type="EnsemblBacteria" id="ABL78171">
    <property type="protein sequence ID" value="ABL78171"/>
    <property type="gene ID" value="Tpen_0769"/>
</dbReference>
<accession>A1RY91</accession>
<organism evidence="3 4">
    <name type="scientific">Thermofilum pendens (strain DSM 2475 / Hrk 5)</name>
    <dbReference type="NCBI Taxonomy" id="368408"/>
    <lineage>
        <taxon>Archaea</taxon>
        <taxon>Thermoproteota</taxon>
        <taxon>Thermoprotei</taxon>
        <taxon>Thermofilales</taxon>
        <taxon>Thermofilaceae</taxon>
        <taxon>Thermofilum</taxon>
    </lineage>
</organism>
<dbReference type="KEGG" id="tpe:Tpen_0769"/>
<proteinExistence type="predicted"/>
<feature type="transmembrane region" description="Helical" evidence="1">
    <location>
        <begin position="230"/>
        <end position="250"/>
    </location>
</feature>
<dbReference type="STRING" id="368408.Tpen_0769"/>
<gene>
    <name evidence="3" type="ordered locus">Tpen_0769</name>
</gene>
<feature type="transmembrane region" description="Helical" evidence="1">
    <location>
        <begin position="257"/>
        <end position="276"/>
    </location>
</feature>
<sequence>MRGDVSTDALEYEKVYEILGNPLKRSILRILGERGEASFTELKSSLKTSTGNLYYNLDGMEGFVTKNEKRRYTLTEKGIRLYRFMLEEDARLRNIVAEKRGFAALVEKYFLPVIVPESLAAAFYHERSLSLVILGASLLLGALPSALGAQVVFMMDQLALPYRLIPLGFFFFVLGALVLLLVVELVQRVLGGHGGYSVDYLGAFFASLLPVYAFNVLQAALPWDPFTLSLLYRLVQVPTLGLLTATLAVYKRLPRDRAFIASFVAYYSSYMASMMLQRIL</sequence>
<dbReference type="InterPro" id="IPR036388">
    <property type="entry name" value="WH-like_DNA-bd_sf"/>
</dbReference>
<keyword evidence="1" id="KW-1133">Transmembrane helix</keyword>
<keyword evidence="1" id="KW-0472">Membrane</keyword>
<name>A1RY91_THEPD</name>
<dbReference type="GeneID" id="4601091"/>
<dbReference type="Pfam" id="PF24038">
    <property type="entry name" value="DUF7347"/>
    <property type="match status" value="1"/>
</dbReference>
<evidence type="ECO:0000313" key="3">
    <source>
        <dbReference type="EMBL" id="ABL78171.1"/>
    </source>
</evidence>
<feature type="domain" description="DUF7347" evidence="2">
    <location>
        <begin position="13"/>
        <end position="84"/>
    </location>
</feature>
<evidence type="ECO:0000259" key="2">
    <source>
        <dbReference type="Pfam" id="PF24038"/>
    </source>
</evidence>
<dbReference type="RefSeq" id="WP_011752436.1">
    <property type="nucleotide sequence ID" value="NC_008698.1"/>
</dbReference>
<dbReference type="Gene3D" id="1.10.10.10">
    <property type="entry name" value="Winged helix-like DNA-binding domain superfamily/Winged helix DNA-binding domain"/>
    <property type="match status" value="1"/>
</dbReference>
<dbReference type="HOGENOM" id="CLU_992555_0_0_2"/>
<dbReference type="InterPro" id="IPR036390">
    <property type="entry name" value="WH_DNA-bd_sf"/>
</dbReference>
<dbReference type="eggNOG" id="arCOG03859">
    <property type="taxonomic scope" value="Archaea"/>
</dbReference>
<protein>
    <recommendedName>
        <fullName evidence="2">DUF7347 domain-containing protein</fullName>
    </recommendedName>
</protein>
<dbReference type="Proteomes" id="UP000000641">
    <property type="component" value="Chromosome"/>
</dbReference>
<reference evidence="4" key="1">
    <citation type="journal article" date="2008" name="J. Bacteriol.">
        <title>Genome sequence of Thermofilum pendens reveals an exceptional loss of biosynthetic pathways without genome reduction.</title>
        <authorList>
            <person name="Anderson I."/>
            <person name="Rodriguez J."/>
            <person name="Susanti D."/>
            <person name="Porat I."/>
            <person name="Reich C."/>
            <person name="Ulrich L.E."/>
            <person name="Elkins J.G."/>
            <person name="Mavromatis K."/>
            <person name="Lykidis A."/>
            <person name="Kim E."/>
            <person name="Thompson L.S."/>
            <person name="Nolan M."/>
            <person name="Land M."/>
            <person name="Copeland A."/>
            <person name="Lapidus A."/>
            <person name="Lucas S."/>
            <person name="Detter C."/>
            <person name="Zhulin I.B."/>
            <person name="Olsen G.J."/>
            <person name="Whitman W."/>
            <person name="Mukhopadhyay B."/>
            <person name="Bristow J."/>
            <person name="Kyrpides N."/>
        </authorList>
    </citation>
    <scope>NUCLEOTIDE SEQUENCE [LARGE SCALE GENOMIC DNA]</scope>
    <source>
        <strain evidence="4">DSM 2475 / Hrk 5</strain>
    </source>
</reference>
<feature type="transmembrane region" description="Helical" evidence="1">
    <location>
        <begin position="131"/>
        <end position="153"/>
    </location>
</feature>
<keyword evidence="1" id="KW-0812">Transmembrane</keyword>
<dbReference type="AlphaFoldDB" id="A1RY91"/>
<dbReference type="EMBL" id="CP000505">
    <property type="protein sequence ID" value="ABL78171.1"/>
    <property type="molecule type" value="Genomic_DNA"/>
</dbReference>
<feature type="transmembrane region" description="Helical" evidence="1">
    <location>
        <begin position="165"/>
        <end position="186"/>
    </location>
</feature>
<dbReference type="InterPro" id="IPR055771">
    <property type="entry name" value="DUF7347"/>
</dbReference>
<feature type="transmembrane region" description="Helical" evidence="1">
    <location>
        <begin position="198"/>
        <end position="218"/>
    </location>
</feature>